<dbReference type="EC" id="2.4.-.-" evidence="4"/>
<dbReference type="Pfam" id="PF00535">
    <property type="entry name" value="Glycos_transf_2"/>
    <property type="match status" value="1"/>
</dbReference>
<keyword evidence="2" id="KW-0472">Membrane</keyword>
<dbReference type="Proteomes" id="UP000316598">
    <property type="component" value="Unassembled WGS sequence"/>
</dbReference>
<evidence type="ECO:0000256" key="2">
    <source>
        <dbReference type="SAM" id="Phobius"/>
    </source>
</evidence>
<dbReference type="InterPro" id="IPR029044">
    <property type="entry name" value="Nucleotide-diphossugar_trans"/>
</dbReference>
<dbReference type="EMBL" id="SJPI01000001">
    <property type="protein sequence ID" value="TWT52697.1"/>
    <property type="molecule type" value="Genomic_DNA"/>
</dbReference>
<dbReference type="OrthoDB" id="9809116at2"/>
<keyword evidence="2" id="KW-0812">Transmembrane</keyword>
<keyword evidence="4" id="KW-0328">Glycosyltransferase</keyword>
<dbReference type="RefSeq" id="WP_146513026.1">
    <property type="nucleotide sequence ID" value="NZ_SJPI01000001.1"/>
</dbReference>
<dbReference type="InterPro" id="IPR001173">
    <property type="entry name" value="Glyco_trans_2-like"/>
</dbReference>
<evidence type="ECO:0000256" key="1">
    <source>
        <dbReference type="SAM" id="MobiDB-lite"/>
    </source>
</evidence>
<keyword evidence="2" id="KW-1133">Transmembrane helix</keyword>
<evidence type="ECO:0000259" key="3">
    <source>
        <dbReference type="Pfam" id="PF00535"/>
    </source>
</evidence>
<keyword evidence="5" id="KW-1185">Reference proteome</keyword>
<proteinExistence type="predicted"/>
<dbReference type="PANTHER" id="PTHR43685">
    <property type="entry name" value="GLYCOSYLTRANSFERASE"/>
    <property type="match status" value="1"/>
</dbReference>
<dbReference type="GO" id="GO:0016757">
    <property type="term" value="F:glycosyltransferase activity"/>
    <property type="evidence" value="ECO:0007669"/>
    <property type="project" value="UniProtKB-KW"/>
</dbReference>
<feature type="domain" description="Glycosyltransferase 2-like" evidence="3">
    <location>
        <begin position="8"/>
        <end position="163"/>
    </location>
</feature>
<comment type="caution">
    <text evidence="4">The sequence shown here is derived from an EMBL/GenBank/DDBJ whole genome shotgun (WGS) entry which is preliminary data.</text>
</comment>
<accession>A0A5C5WQ87</accession>
<evidence type="ECO:0000313" key="4">
    <source>
        <dbReference type="EMBL" id="TWT52697.1"/>
    </source>
</evidence>
<gene>
    <name evidence="4" type="primary">epsJ</name>
    <name evidence="4" type="ORF">Pla22_03230</name>
</gene>
<keyword evidence="4" id="KW-0808">Transferase</keyword>
<dbReference type="SUPFAM" id="SSF53448">
    <property type="entry name" value="Nucleotide-diphospho-sugar transferases"/>
    <property type="match status" value="1"/>
</dbReference>
<dbReference type="Gene3D" id="3.90.550.10">
    <property type="entry name" value="Spore Coat Polysaccharide Biosynthesis Protein SpsA, Chain A"/>
    <property type="match status" value="1"/>
</dbReference>
<dbReference type="PANTHER" id="PTHR43685:SF3">
    <property type="entry name" value="SLR2126 PROTEIN"/>
    <property type="match status" value="1"/>
</dbReference>
<protein>
    <submittedName>
        <fullName evidence="4">Putative glycosyltransferase EpsJ</fullName>
        <ecNumber evidence="4">2.4.-.-</ecNumber>
    </submittedName>
</protein>
<reference evidence="4 5" key="1">
    <citation type="submission" date="2019-02" db="EMBL/GenBank/DDBJ databases">
        <title>Deep-cultivation of Planctomycetes and their phenomic and genomic characterization uncovers novel biology.</title>
        <authorList>
            <person name="Wiegand S."/>
            <person name="Jogler M."/>
            <person name="Boedeker C."/>
            <person name="Pinto D."/>
            <person name="Vollmers J."/>
            <person name="Rivas-Marin E."/>
            <person name="Kohn T."/>
            <person name="Peeters S.H."/>
            <person name="Heuer A."/>
            <person name="Rast P."/>
            <person name="Oberbeckmann S."/>
            <person name="Bunk B."/>
            <person name="Jeske O."/>
            <person name="Meyerdierks A."/>
            <person name="Storesund J.E."/>
            <person name="Kallscheuer N."/>
            <person name="Luecker S."/>
            <person name="Lage O.M."/>
            <person name="Pohl T."/>
            <person name="Merkel B.J."/>
            <person name="Hornburger P."/>
            <person name="Mueller R.-W."/>
            <person name="Bruemmer F."/>
            <person name="Labrenz M."/>
            <person name="Spormann A.M."/>
            <person name="Op Den Camp H."/>
            <person name="Overmann J."/>
            <person name="Amann R."/>
            <person name="Jetten M.S.M."/>
            <person name="Mascher T."/>
            <person name="Medema M.H."/>
            <person name="Devos D.P."/>
            <person name="Kaster A.-K."/>
            <person name="Ovreas L."/>
            <person name="Rohde M."/>
            <person name="Galperin M.Y."/>
            <person name="Jogler C."/>
        </authorList>
    </citation>
    <scope>NUCLEOTIDE SEQUENCE [LARGE SCALE GENOMIC DNA]</scope>
    <source>
        <strain evidence="4 5">Pla22</strain>
    </source>
</reference>
<feature type="transmembrane region" description="Helical" evidence="2">
    <location>
        <begin position="267"/>
        <end position="290"/>
    </location>
</feature>
<feature type="compositionally biased region" description="Polar residues" evidence="1">
    <location>
        <begin position="341"/>
        <end position="362"/>
    </location>
</feature>
<sequence>MTESPSVSLVIPGKNCEKTLGKCLDSVVGLLESGDLSEIIFVNDGSTDNTADIAAKYPITVLTGKGEGPGSARNLGWRHAITDLVWFIDSDCVARRDALQLLLPHLEEDQVAGAGGSYDNLYPNSLLATLIHEEIIARHRRMPSEVNFLATFNVLYRKAVLEQTGGFDENLKLAQDAELAFRICDRGYGLQFTIDSRVGHHHPTRFWKYLKTQCRQGYHRMGLYRLHPEKVRGDSYAGWLDYVQPPLAMLLLVWLTLCKIGQINVELLLIVSMLILSLLLICQVSMTRAILQAPETNRPWYWLAFSFPLFSSQRAMSRGIGMTWGLLRHPSRKRNDHIRGSDTQCESSDQSQSQRKFALNQE</sequence>
<evidence type="ECO:0000313" key="5">
    <source>
        <dbReference type="Proteomes" id="UP000316598"/>
    </source>
</evidence>
<dbReference type="AlphaFoldDB" id="A0A5C5WQ87"/>
<organism evidence="4 5">
    <name type="scientific">Rubripirellula amarantea</name>
    <dbReference type="NCBI Taxonomy" id="2527999"/>
    <lineage>
        <taxon>Bacteria</taxon>
        <taxon>Pseudomonadati</taxon>
        <taxon>Planctomycetota</taxon>
        <taxon>Planctomycetia</taxon>
        <taxon>Pirellulales</taxon>
        <taxon>Pirellulaceae</taxon>
        <taxon>Rubripirellula</taxon>
    </lineage>
</organism>
<name>A0A5C5WQ87_9BACT</name>
<dbReference type="InterPro" id="IPR050834">
    <property type="entry name" value="Glycosyltransf_2"/>
</dbReference>
<feature type="region of interest" description="Disordered" evidence="1">
    <location>
        <begin position="333"/>
        <end position="362"/>
    </location>
</feature>